<sequence length="300" mass="34151">MKILIADDEPISRNLLQDTLNKWDYEVIVANDGLEAWQVFETEDYPSLAILDWMMPKMDGIEICKKIRARSDDKYIYIIILTARTKPEDIIMGLEAGADDYITKPFNSDELKYRLKIGERILNLEQRILAVASKDYLTGLLNRRAFINRLEAEINRSKRANKPLGLIFLDLDHFKRINDEYGHRAGDFVIQNVADCLRESCRPYDFLCRYGGEEFIICLPEATVEQSMGVAERIRTAVQNRNILLSDGTNQLKVTASLGVMSTEGKIGRITADQLIDQVDNALYQAKGAGRNKTISFSCN</sequence>
<evidence type="ECO:0000259" key="4">
    <source>
        <dbReference type="PROSITE" id="PS50110"/>
    </source>
</evidence>
<dbReference type="InterPro" id="IPR000160">
    <property type="entry name" value="GGDEF_dom"/>
</dbReference>
<feature type="domain" description="GGDEF" evidence="5">
    <location>
        <begin position="162"/>
        <end position="299"/>
    </location>
</feature>
<dbReference type="Gene3D" id="3.40.50.2300">
    <property type="match status" value="1"/>
</dbReference>
<organism evidence="6 7">
    <name type="scientific">Candidatus Syntrophocurvum alkaliphilum</name>
    <dbReference type="NCBI Taxonomy" id="2293317"/>
    <lineage>
        <taxon>Bacteria</taxon>
        <taxon>Bacillati</taxon>
        <taxon>Bacillota</taxon>
        <taxon>Clostridia</taxon>
        <taxon>Eubacteriales</taxon>
        <taxon>Syntrophomonadaceae</taxon>
        <taxon>Candidatus Syntrophocurvum</taxon>
    </lineage>
</organism>
<dbReference type="SUPFAM" id="SSF52172">
    <property type="entry name" value="CheY-like"/>
    <property type="match status" value="1"/>
</dbReference>
<dbReference type="Pfam" id="PF00990">
    <property type="entry name" value="GGDEF"/>
    <property type="match status" value="1"/>
</dbReference>
<dbReference type="OrthoDB" id="9804955at2"/>
<feature type="modified residue" description="4-aspartylphosphate" evidence="3">
    <location>
        <position position="52"/>
    </location>
</feature>
<dbReference type="PANTHER" id="PTHR45138:SF9">
    <property type="entry name" value="DIGUANYLATE CYCLASE DGCM-RELATED"/>
    <property type="match status" value="1"/>
</dbReference>
<dbReference type="CDD" id="cd17574">
    <property type="entry name" value="REC_OmpR"/>
    <property type="match status" value="1"/>
</dbReference>
<dbReference type="KEGG" id="salq:SYNTR_2283"/>
<evidence type="ECO:0000313" key="6">
    <source>
        <dbReference type="EMBL" id="QGU00877.1"/>
    </source>
</evidence>
<dbReference type="Gene3D" id="3.30.70.270">
    <property type="match status" value="1"/>
</dbReference>
<dbReference type="Pfam" id="PF00072">
    <property type="entry name" value="Response_reg"/>
    <property type="match status" value="1"/>
</dbReference>
<dbReference type="FunFam" id="3.30.70.270:FF:000001">
    <property type="entry name" value="Diguanylate cyclase domain protein"/>
    <property type="match status" value="1"/>
</dbReference>
<gene>
    <name evidence="6" type="ORF">SYNTR_2283</name>
</gene>
<dbReference type="InterPro" id="IPR011006">
    <property type="entry name" value="CheY-like_superfamily"/>
</dbReference>
<dbReference type="SMART" id="SM00448">
    <property type="entry name" value="REC"/>
    <property type="match status" value="1"/>
</dbReference>
<dbReference type="PANTHER" id="PTHR45138">
    <property type="entry name" value="REGULATORY COMPONENTS OF SENSORY TRANSDUCTION SYSTEM"/>
    <property type="match status" value="1"/>
</dbReference>
<protein>
    <recommendedName>
        <fullName evidence="1">Stage 0 sporulation protein A homolog</fullName>
    </recommendedName>
</protein>
<dbReference type="SUPFAM" id="SSF55073">
    <property type="entry name" value="Nucleotide cyclase"/>
    <property type="match status" value="1"/>
</dbReference>
<feature type="domain" description="Response regulatory" evidence="4">
    <location>
        <begin position="2"/>
        <end position="119"/>
    </location>
</feature>
<dbReference type="InterPro" id="IPR029787">
    <property type="entry name" value="Nucleotide_cyclase"/>
</dbReference>
<dbReference type="GO" id="GO:0000160">
    <property type="term" value="P:phosphorelay signal transduction system"/>
    <property type="evidence" value="ECO:0007669"/>
    <property type="project" value="InterPro"/>
</dbReference>
<dbReference type="GO" id="GO:0052621">
    <property type="term" value="F:diguanylate cyclase activity"/>
    <property type="evidence" value="ECO:0007669"/>
    <property type="project" value="TreeGrafter"/>
</dbReference>
<evidence type="ECO:0000259" key="5">
    <source>
        <dbReference type="PROSITE" id="PS50887"/>
    </source>
</evidence>
<dbReference type="AlphaFoldDB" id="A0A6I6DMD1"/>
<dbReference type="SMART" id="SM00267">
    <property type="entry name" value="GGDEF"/>
    <property type="match status" value="1"/>
</dbReference>
<reference evidence="7" key="1">
    <citation type="journal article" date="2019" name="Microbiology">
        <title>Complete Genome Sequence of an Uncultured Bacterium of the Candidate Phylum Bipolaricaulota.</title>
        <authorList>
            <person name="Kadnikov V.V."/>
            <person name="Mardanov A.V."/>
            <person name="Beletsky A.V."/>
            <person name="Frank Y.A."/>
            <person name="Karnachuk O.V."/>
            <person name="Ravin N.V."/>
        </authorList>
    </citation>
    <scope>NUCLEOTIDE SEQUENCE [LARGE SCALE GENOMIC DNA]</scope>
</reference>
<keyword evidence="7" id="KW-1185">Reference proteome</keyword>
<evidence type="ECO:0000256" key="1">
    <source>
        <dbReference type="ARBA" id="ARBA00018672"/>
    </source>
</evidence>
<keyword evidence="3" id="KW-0597">Phosphoprotein</keyword>
<dbReference type="GO" id="GO:1902201">
    <property type="term" value="P:negative regulation of bacterial-type flagellum-dependent cell motility"/>
    <property type="evidence" value="ECO:0007669"/>
    <property type="project" value="TreeGrafter"/>
</dbReference>
<evidence type="ECO:0000313" key="7">
    <source>
        <dbReference type="Proteomes" id="UP000426444"/>
    </source>
</evidence>
<dbReference type="NCBIfam" id="TIGR00254">
    <property type="entry name" value="GGDEF"/>
    <property type="match status" value="1"/>
</dbReference>
<dbReference type="EMBL" id="CP046457">
    <property type="protein sequence ID" value="QGU00877.1"/>
    <property type="molecule type" value="Genomic_DNA"/>
</dbReference>
<dbReference type="InterPro" id="IPR043128">
    <property type="entry name" value="Rev_trsase/Diguanyl_cyclase"/>
</dbReference>
<accession>A0A6I6DMD1</accession>
<dbReference type="GO" id="GO:0043709">
    <property type="term" value="P:cell adhesion involved in single-species biofilm formation"/>
    <property type="evidence" value="ECO:0007669"/>
    <property type="project" value="TreeGrafter"/>
</dbReference>
<evidence type="ECO:0000256" key="2">
    <source>
        <dbReference type="ARBA" id="ARBA00024867"/>
    </source>
</evidence>
<comment type="function">
    <text evidence="2">May play the central regulatory role in sporulation. It may be an element of the effector pathway responsible for the activation of sporulation genes in response to nutritional stress. Spo0A may act in concert with spo0H (a sigma factor) to control the expression of some genes that are critical to the sporulation process.</text>
</comment>
<dbReference type="RefSeq" id="WP_156204620.1">
    <property type="nucleotide sequence ID" value="NZ_CP046457.1"/>
</dbReference>
<name>A0A6I6DMD1_9FIRM</name>
<dbReference type="InterPro" id="IPR050469">
    <property type="entry name" value="Diguanylate_Cyclase"/>
</dbReference>
<dbReference type="PROSITE" id="PS50887">
    <property type="entry name" value="GGDEF"/>
    <property type="match status" value="1"/>
</dbReference>
<dbReference type="CDD" id="cd01949">
    <property type="entry name" value="GGDEF"/>
    <property type="match status" value="1"/>
</dbReference>
<evidence type="ECO:0000256" key="3">
    <source>
        <dbReference type="PROSITE-ProRule" id="PRU00169"/>
    </source>
</evidence>
<dbReference type="Proteomes" id="UP000426444">
    <property type="component" value="Chromosome"/>
</dbReference>
<proteinExistence type="predicted"/>
<dbReference type="InterPro" id="IPR001789">
    <property type="entry name" value="Sig_transdc_resp-reg_receiver"/>
</dbReference>
<dbReference type="GO" id="GO:0005886">
    <property type="term" value="C:plasma membrane"/>
    <property type="evidence" value="ECO:0007669"/>
    <property type="project" value="TreeGrafter"/>
</dbReference>
<dbReference type="PROSITE" id="PS50110">
    <property type="entry name" value="RESPONSE_REGULATORY"/>
    <property type="match status" value="1"/>
</dbReference>